<organism evidence="1 2">
    <name type="scientific">Janibacter limosus</name>
    <dbReference type="NCBI Taxonomy" id="53458"/>
    <lineage>
        <taxon>Bacteria</taxon>
        <taxon>Bacillati</taxon>
        <taxon>Actinomycetota</taxon>
        <taxon>Actinomycetes</taxon>
        <taxon>Micrococcales</taxon>
        <taxon>Intrasporangiaceae</taxon>
        <taxon>Janibacter</taxon>
    </lineage>
</organism>
<reference evidence="1" key="1">
    <citation type="submission" date="2021-11" db="EMBL/GenBank/DDBJ databases">
        <title>Study of the species diversity of bacterial strains isolated from a unique natural object - Shulgan-Tash cave (Bashkiria).</title>
        <authorList>
            <person name="Sazanova A.L."/>
            <person name="Chirak E.R."/>
            <person name="Safronova V.I."/>
        </authorList>
    </citation>
    <scope>NUCLEOTIDE SEQUENCE</scope>
    <source>
        <strain evidence="1">P1</strain>
    </source>
</reference>
<gene>
    <name evidence="1" type="ORF">LP422_12385</name>
</gene>
<evidence type="ECO:0000313" key="2">
    <source>
        <dbReference type="Proteomes" id="UP001059663"/>
    </source>
</evidence>
<proteinExistence type="predicted"/>
<accession>A0AC61U8R5</accession>
<sequence>MAGARTLSRACTSTGAGRDCGACVFSVRRILCESVESEADHGLATTPRGGRP</sequence>
<name>A0AC61U8R5_9MICO</name>
<dbReference type="EMBL" id="CP087977">
    <property type="protein sequence ID" value="UUZ46339.1"/>
    <property type="molecule type" value="Genomic_DNA"/>
</dbReference>
<evidence type="ECO:0000313" key="1">
    <source>
        <dbReference type="EMBL" id="UUZ46339.1"/>
    </source>
</evidence>
<dbReference type="Proteomes" id="UP001059663">
    <property type="component" value="Chromosome"/>
</dbReference>
<protein>
    <submittedName>
        <fullName evidence="1">Uncharacterized protein</fullName>
    </submittedName>
</protein>